<dbReference type="Proteomes" id="UP001156272">
    <property type="component" value="Segment"/>
</dbReference>
<name>A0AA46TDU1_9VIRU</name>
<organism evidence="1 2">
    <name type="scientific">Methanophagales virus PBV082</name>
    <dbReference type="NCBI Taxonomy" id="3071307"/>
    <lineage>
        <taxon>Viruses</taxon>
        <taxon>Viruses incertae sedis</taxon>
        <taxon>Itzamnaviridae</taxon>
        <taxon>Pletoitzamnavirus</taxon>
        <taxon>Pletoitzamnavirus pescaderoense</taxon>
    </lineage>
</organism>
<proteinExistence type="predicted"/>
<accession>A0AA46TDU1</accession>
<keyword evidence="2" id="KW-1185">Reference proteome</keyword>
<sequence>MNDEVEKKILLAISYLKGLLNDAKRKGDEELVKFVGEIVRVYEERLQSKNNNN</sequence>
<evidence type="ECO:0000313" key="2">
    <source>
        <dbReference type="Proteomes" id="UP001156272"/>
    </source>
</evidence>
<protein>
    <submittedName>
        <fullName evidence="1">Uncharacterized protein</fullName>
    </submittedName>
</protein>
<evidence type="ECO:0000313" key="1">
    <source>
        <dbReference type="EMBL" id="UYL64931.1"/>
    </source>
</evidence>
<gene>
    <name evidence="1" type="ORF">EJNHJLOP_00042</name>
</gene>
<reference evidence="1 2" key="1">
    <citation type="submission" date="2022-09" db="EMBL/GenBank/DDBJ databases">
        <title>Evolutionary Diversification of Methanotrophic Ca. Methanophagales (ANME-1) and Their Expansive Virome.</title>
        <authorList>
            <person name="Laso-Perez R."/>
            <person name="Wu F."/>
            <person name="Cremiere A."/>
            <person name="Speth D.R."/>
            <person name="Magyar J.S."/>
            <person name="Krupovic M."/>
            <person name="Orphan V.J."/>
        </authorList>
    </citation>
    <scope>NUCLEOTIDE SEQUENCE [LARGE SCALE GENOMIC DNA]</scope>
    <source>
        <strain evidence="1">PBV082</strain>
    </source>
</reference>
<dbReference type="EMBL" id="OP413839">
    <property type="protein sequence ID" value="UYL64931.1"/>
    <property type="molecule type" value="Genomic_DNA"/>
</dbReference>